<sequence length="126" mass="14331">MAAPPDPETRLQTVLDVLDDPDCRALLRTLHATPERSRQELAEACALARTTAYRKVDRLVEADLVRPTTELRDDGHHTTRYVVAFDGVTVSLDEDSEFSVDVARPEPPDSPDERLARYWRAMRESR</sequence>
<reference evidence="1 2" key="1">
    <citation type="journal article" date="2019" name="Int. J. Syst. Evol. Microbiol.">
        <title>The Global Catalogue of Microorganisms (GCM) 10K type strain sequencing project: providing services to taxonomists for standard genome sequencing and annotation.</title>
        <authorList>
            <consortium name="The Broad Institute Genomics Platform"/>
            <consortium name="The Broad Institute Genome Sequencing Center for Infectious Disease"/>
            <person name="Wu L."/>
            <person name="Ma J."/>
        </authorList>
    </citation>
    <scope>NUCLEOTIDE SEQUENCE [LARGE SCALE GENOMIC DNA]</scope>
    <source>
        <strain evidence="1 2">CGMCC 1.12563</strain>
    </source>
</reference>
<protein>
    <submittedName>
        <fullName evidence="1">Helix-turn-helix domain-containing protein</fullName>
    </submittedName>
</protein>
<organism evidence="1 2">
    <name type="scientific">Halomarina rubra</name>
    <dbReference type="NCBI Taxonomy" id="2071873"/>
    <lineage>
        <taxon>Archaea</taxon>
        <taxon>Methanobacteriati</taxon>
        <taxon>Methanobacteriota</taxon>
        <taxon>Stenosarchaea group</taxon>
        <taxon>Halobacteria</taxon>
        <taxon>Halobacteriales</taxon>
        <taxon>Natronomonadaceae</taxon>
        <taxon>Halomarina</taxon>
    </lineage>
</organism>
<evidence type="ECO:0000313" key="1">
    <source>
        <dbReference type="EMBL" id="MFD1515584.1"/>
    </source>
</evidence>
<dbReference type="RefSeq" id="WP_250875496.1">
    <property type="nucleotide sequence ID" value="NZ_JALXFV010000008.1"/>
</dbReference>
<proteinExistence type="predicted"/>
<dbReference type="AlphaFoldDB" id="A0ABD6B0P4"/>
<dbReference type="Pfam" id="PF12840">
    <property type="entry name" value="HTH_20"/>
    <property type="match status" value="1"/>
</dbReference>
<dbReference type="InterPro" id="IPR036388">
    <property type="entry name" value="WH-like_DNA-bd_sf"/>
</dbReference>
<dbReference type="Proteomes" id="UP001597187">
    <property type="component" value="Unassembled WGS sequence"/>
</dbReference>
<comment type="caution">
    <text evidence="1">The sequence shown here is derived from an EMBL/GenBank/DDBJ whole genome shotgun (WGS) entry which is preliminary data.</text>
</comment>
<name>A0ABD6B0P4_9EURY</name>
<dbReference type="EMBL" id="JBHUDC010000008">
    <property type="protein sequence ID" value="MFD1515584.1"/>
    <property type="molecule type" value="Genomic_DNA"/>
</dbReference>
<gene>
    <name evidence="1" type="ORF">ACFSBT_20085</name>
</gene>
<accession>A0ABD6B0P4</accession>
<dbReference type="Gene3D" id="1.10.10.10">
    <property type="entry name" value="Winged helix-like DNA-binding domain superfamily/Winged helix DNA-binding domain"/>
    <property type="match status" value="1"/>
</dbReference>
<evidence type="ECO:0000313" key="2">
    <source>
        <dbReference type="Proteomes" id="UP001597187"/>
    </source>
</evidence>
<dbReference type="InterPro" id="IPR036390">
    <property type="entry name" value="WH_DNA-bd_sf"/>
</dbReference>
<keyword evidence="2" id="KW-1185">Reference proteome</keyword>
<dbReference type="SUPFAM" id="SSF46785">
    <property type="entry name" value="Winged helix' DNA-binding domain"/>
    <property type="match status" value="1"/>
</dbReference>